<name>A0ABV9K3S9_9BACI</name>
<dbReference type="Proteomes" id="UP001595988">
    <property type="component" value="Unassembled WGS sequence"/>
</dbReference>
<accession>A0ABV9K3S9</accession>
<reference evidence="2" key="1">
    <citation type="journal article" date="2019" name="Int. J. Syst. Evol. Microbiol.">
        <title>The Global Catalogue of Microorganisms (GCM) 10K type strain sequencing project: providing services to taxonomists for standard genome sequencing and annotation.</title>
        <authorList>
            <consortium name="The Broad Institute Genomics Platform"/>
            <consortium name="The Broad Institute Genome Sequencing Center for Infectious Disease"/>
            <person name="Wu L."/>
            <person name="Ma J."/>
        </authorList>
    </citation>
    <scope>NUCLEOTIDE SEQUENCE [LARGE SCALE GENOMIC DNA]</scope>
    <source>
        <strain evidence="2">CCUG 37257</strain>
    </source>
</reference>
<dbReference type="RefSeq" id="WP_193064080.1">
    <property type="nucleotide sequence ID" value="NZ_JBHSFT010000049.1"/>
</dbReference>
<evidence type="ECO:0000313" key="2">
    <source>
        <dbReference type="Proteomes" id="UP001595988"/>
    </source>
</evidence>
<organism evidence="1 2">
    <name type="scientific">Oceanobacillus aidingensis</name>
    <dbReference type="NCBI Taxonomy" id="645964"/>
    <lineage>
        <taxon>Bacteria</taxon>
        <taxon>Bacillati</taxon>
        <taxon>Bacillota</taxon>
        <taxon>Bacilli</taxon>
        <taxon>Bacillales</taxon>
        <taxon>Bacillaceae</taxon>
        <taxon>Oceanobacillus</taxon>
    </lineage>
</organism>
<evidence type="ECO:0000313" key="1">
    <source>
        <dbReference type="EMBL" id="MFC4664478.1"/>
    </source>
</evidence>
<gene>
    <name evidence="1" type="ORF">ACFO3P_20060</name>
</gene>
<protein>
    <recommendedName>
        <fullName evidence="3">SR1 protein</fullName>
    </recommendedName>
</protein>
<comment type="caution">
    <text evidence="1">The sequence shown here is derived from an EMBL/GenBank/DDBJ whole genome shotgun (WGS) entry which is preliminary data.</text>
</comment>
<keyword evidence="2" id="KW-1185">Reference proteome</keyword>
<evidence type="ECO:0008006" key="3">
    <source>
        <dbReference type="Google" id="ProtNLM"/>
    </source>
</evidence>
<dbReference type="EMBL" id="JBHSFT010000049">
    <property type="protein sequence ID" value="MFC4664478.1"/>
    <property type="molecule type" value="Genomic_DNA"/>
</dbReference>
<sequence>MKEYIGTCVTCNKEIYCKDGFLDGVNERGRLYCFTCSEERQQETEHNKN</sequence>
<proteinExistence type="predicted"/>